<dbReference type="STRING" id="188477.A0A3S1C3N8"/>
<proteinExistence type="predicted"/>
<sequence length="273" mass="30831">MEKIEWRHLKAIDRTGSLLQTVLSAVHTWGIPSSQDCPHPQEGEYRGPQQLQTHLAVELAIQALLRRSGIETDQNCDNPQTAIDEAKNKQDDLTIAWMDLTNAFGSILNPVLEQLFQILPISEAVHQNLTDIYTNNQREFVSRKTIVRNTTYAENLAVLGRTPAEVQPTLDRMDTVATKIGVRFNPRKCASLTFRGGMVLPRMMFPVYLGIPTGAKLLYRPGTDLPHKMNRLQESLLAPWQKLEALRSQLLPSLSHHLASGRVKKDLLRELDD</sequence>
<dbReference type="AlphaFoldDB" id="A0A3S1C3N8"/>
<dbReference type="OrthoDB" id="447743at2759"/>
<evidence type="ECO:0000313" key="1">
    <source>
        <dbReference type="EMBL" id="RUS82106.1"/>
    </source>
</evidence>
<evidence type="ECO:0000313" key="2">
    <source>
        <dbReference type="Proteomes" id="UP000271974"/>
    </source>
</evidence>
<organism evidence="1 2">
    <name type="scientific">Elysia chlorotica</name>
    <name type="common">Eastern emerald elysia</name>
    <name type="synonym">Sea slug</name>
    <dbReference type="NCBI Taxonomy" id="188477"/>
    <lineage>
        <taxon>Eukaryota</taxon>
        <taxon>Metazoa</taxon>
        <taxon>Spiralia</taxon>
        <taxon>Lophotrochozoa</taxon>
        <taxon>Mollusca</taxon>
        <taxon>Gastropoda</taxon>
        <taxon>Heterobranchia</taxon>
        <taxon>Euthyneura</taxon>
        <taxon>Panpulmonata</taxon>
        <taxon>Sacoglossa</taxon>
        <taxon>Placobranchoidea</taxon>
        <taxon>Plakobranchidae</taxon>
        <taxon>Elysia</taxon>
    </lineage>
</organism>
<comment type="caution">
    <text evidence="1">The sequence shown here is derived from an EMBL/GenBank/DDBJ whole genome shotgun (WGS) entry which is preliminary data.</text>
</comment>
<dbReference type="Proteomes" id="UP000271974">
    <property type="component" value="Unassembled WGS sequence"/>
</dbReference>
<accession>A0A3S1C3N8</accession>
<evidence type="ECO:0008006" key="3">
    <source>
        <dbReference type="Google" id="ProtNLM"/>
    </source>
</evidence>
<keyword evidence="2" id="KW-1185">Reference proteome</keyword>
<dbReference type="EMBL" id="RQTK01000302">
    <property type="protein sequence ID" value="RUS82106.1"/>
    <property type="molecule type" value="Genomic_DNA"/>
</dbReference>
<reference evidence="1 2" key="1">
    <citation type="submission" date="2019-01" db="EMBL/GenBank/DDBJ databases">
        <title>A draft genome assembly of the solar-powered sea slug Elysia chlorotica.</title>
        <authorList>
            <person name="Cai H."/>
            <person name="Li Q."/>
            <person name="Fang X."/>
            <person name="Li J."/>
            <person name="Curtis N.E."/>
            <person name="Altenburger A."/>
            <person name="Shibata T."/>
            <person name="Feng M."/>
            <person name="Maeda T."/>
            <person name="Schwartz J.A."/>
            <person name="Shigenobu S."/>
            <person name="Lundholm N."/>
            <person name="Nishiyama T."/>
            <person name="Yang H."/>
            <person name="Hasebe M."/>
            <person name="Li S."/>
            <person name="Pierce S.K."/>
            <person name="Wang J."/>
        </authorList>
    </citation>
    <scope>NUCLEOTIDE SEQUENCE [LARGE SCALE GENOMIC DNA]</scope>
    <source>
        <strain evidence="1">EC2010</strain>
        <tissue evidence="1">Whole organism of an adult</tissue>
    </source>
</reference>
<gene>
    <name evidence="1" type="ORF">EGW08_010118</name>
</gene>
<name>A0A3S1C3N8_ELYCH</name>
<protein>
    <recommendedName>
        <fullName evidence="3">Reverse transcriptase domain-containing protein</fullName>
    </recommendedName>
</protein>